<evidence type="ECO:0000313" key="2">
    <source>
        <dbReference type="Proteomes" id="UP001163324"/>
    </source>
</evidence>
<accession>A0ACC0UXM6</accession>
<proteinExistence type="predicted"/>
<organism evidence="1 2">
    <name type="scientific">Trichothecium roseum</name>
    <dbReference type="NCBI Taxonomy" id="47278"/>
    <lineage>
        <taxon>Eukaryota</taxon>
        <taxon>Fungi</taxon>
        <taxon>Dikarya</taxon>
        <taxon>Ascomycota</taxon>
        <taxon>Pezizomycotina</taxon>
        <taxon>Sordariomycetes</taxon>
        <taxon>Hypocreomycetidae</taxon>
        <taxon>Hypocreales</taxon>
        <taxon>Hypocreales incertae sedis</taxon>
        <taxon>Trichothecium</taxon>
    </lineage>
</organism>
<reference evidence="1" key="1">
    <citation type="submission" date="2022-10" db="EMBL/GenBank/DDBJ databases">
        <title>Complete Genome of Trichothecium roseum strain YXFP-22015, a Plant Pathogen Isolated from Citrus.</title>
        <authorList>
            <person name="Wang Y."/>
            <person name="Zhu L."/>
        </authorList>
    </citation>
    <scope>NUCLEOTIDE SEQUENCE</scope>
    <source>
        <strain evidence="1">YXFP-22015</strain>
    </source>
</reference>
<sequence>MSGLEIIGTISSVISLLDAAITTSGRIRKAGDRQKGLRNVLEAHERQLYQTREIIQIIRTEKALRTSAVTSSLLELEAISKQLVVLLDSLSKRRSDVRQFMHQLVSGSKDEHDLANIIGELGRAKANISLHIQVANVGLTSTVEKTVMLNSETVKRVDRLIQNTLGPGRGLKIAKLLPKRRQKRSHASSC</sequence>
<dbReference type="Proteomes" id="UP001163324">
    <property type="component" value="Chromosome 6"/>
</dbReference>
<dbReference type="EMBL" id="CM047945">
    <property type="protein sequence ID" value="KAI9898658.1"/>
    <property type="molecule type" value="Genomic_DNA"/>
</dbReference>
<keyword evidence="2" id="KW-1185">Reference proteome</keyword>
<evidence type="ECO:0000313" key="1">
    <source>
        <dbReference type="EMBL" id="KAI9898658.1"/>
    </source>
</evidence>
<name>A0ACC0UXM6_9HYPO</name>
<comment type="caution">
    <text evidence="1">The sequence shown here is derived from an EMBL/GenBank/DDBJ whole genome shotgun (WGS) entry which is preliminary data.</text>
</comment>
<gene>
    <name evidence="1" type="ORF">N3K66_007018</name>
</gene>
<protein>
    <submittedName>
        <fullName evidence="1">Uncharacterized protein</fullName>
    </submittedName>
</protein>